<feature type="region of interest" description="Disordered" evidence="3">
    <location>
        <begin position="565"/>
        <end position="635"/>
    </location>
</feature>
<feature type="compositionally biased region" description="Polar residues" evidence="3">
    <location>
        <begin position="405"/>
        <end position="418"/>
    </location>
</feature>
<organism evidence="5 6">
    <name type="scientific">Penicillium steckii</name>
    <dbReference type="NCBI Taxonomy" id="303698"/>
    <lineage>
        <taxon>Eukaryota</taxon>
        <taxon>Fungi</taxon>
        <taxon>Dikarya</taxon>
        <taxon>Ascomycota</taxon>
        <taxon>Pezizomycotina</taxon>
        <taxon>Eurotiomycetes</taxon>
        <taxon>Eurotiomycetidae</taxon>
        <taxon>Eurotiales</taxon>
        <taxon>Aspergillaceae</taxon>
        <taxon>Penicillium</taxon>
    </lineage>
</organism>
<dbReference type="InterPro" id="IPR036529">
    <property type="entry name" value="KIX_dom_sf"/>
</dbReference>
<dbReference type="InterPro" id="IPR008626">
    <property type="entry name" value="Mediator_Med15_fun"/>
</dbReference>
<feature type="region of interest" description="Disordered" evidence="3">
    <location>
        <begin position="388"/>
        <end position="526"/>
    </location>
</feature>
<feature type="compositionally biased region" description="Low complexity" evidence="3">
    <location>
        <begin position="388"/>
        <end position="399"/>
    </location>
</feature>
<feature type="compositionally biased region" description="Low complexity" evidence="3">
    <location>
        <begin position="1108"/>
        <end position="1124"/>
    </location>
</feature>
<gene>
    <name evidence="5" type="ORF">PENSTE_c028G10187</name>
</gene>
<feature type="compositionally biased region" description="Low complexity" evidence="3">
    <location>
        <begin position="423"/>
        <end position="455"/>
    </location>
</feature>
<evidence type="ECO:0000313" key="6">
    <source>
        <dbReference type="Proteomes" id="UP000191285"/>
    </source>
</evidence>
<feature type="compositionally biased region" description="Polar residues" evidence="3">
    <location>
        <begin position="1330"/>
        <end position="1342"/>
    </location>
</feature>
<feature type="region of interest" description="Disordered" evidence="3">
    <location>
        <begin position="728"/>
        <end position="764"/>
    </location>
</feature>
<dbReference type="Gene3D" id="1.10.246.20">
    <property type="entry name" value="Coactivator CBP, KIX domain"/>
    <property type="match status" value="1"/>
</dbReference>
<name>A0A1V6SN26_9EURO</name>
<comment type="caution">
    <text evidence="5">The sequence shown here is derived from an EMBL/GenBank/DDBJ whole genome shotgun (WGS) entry which is preliminary data.</text>
</comment>
<feature type="compositionally biased region" description="Polar residues" evidence="3">
    <location>
        <begin position="743"/>
        <end position="757"/>
    </location>
</feature>
<feature type="compositionally biased region" description="Low complexity" evidence="3">
    <location>
        <begin position="1179"/>
        <end position="1191"/>
    </location>
</feature>
<feature type="compositionally biased region" description="Polar residues" evidence="3">
    <location>
        <begin position="1087"/>
        <end position="1107"/>
    </location>
</feature>
<evidence type="ECO:0000313" key="5">
    <source>
        <dbReference type="EMBL" id="OQE15447.1"/>
    </source>
</evidence>
<feature type="region of interest" description="Disordered" evidence="3">
    <location>
        <begin position="1"/>
        <end position="26"/>
    </location>
</feature>
<dbReference type="GO" id="GO:0006357">
    <property type="term" value="P:regulation of transcription by RNA polymerase II"/>
    <property type="evidence" value="ECO:0007669"/>
    <property type="project" value="InterPro"/>
</dbReference>
<protein>
    <recommendedName>
        <fullName evidence="4">Mediator complex subunit 15 KIX domain-containing protein</fullName>
    </recommendedName>
</protein>
<reference evidence="6" key="1">
    <citation type="journal article" date="2017" name="Nat. Microbiol.">
        <title>Global analysis of biosynthetic gene clusters reveals vast potential of secondary metabolite production in Penicillium species.</title>
        <authorList>
            <person name="Nielsen J.C."/>
            <person name="Grijseels S."/>
            <person name="Prigent S."/>
            <person name="Ji B."/>
            <person name="Dainat J."/>
            <person name="Nielsen K.F."/>
            <person name="Frisvad J.C."/>
            <person name="Workman M."/>
            <person name="Nielsen J."/>
        </authorList>
    </citation>
    <scope>NUCLEOTIDE SEQUENCE [LARGE SCALE GENOMIC DNA]</scope>
    <source>
        <strain evidence="6">IBT 24891</strain>
    </source>
</reference>
<dbReference type="Proteomes" id="UP000191285">
    <property type="component" value="Unassembled WGS sequence"/>
</dbReference>
<evidence type="ECO:0000259" key="4">
    <source>
        <dbReference type="Pfam" id="PF16987"/>
    </source>
</evidence>
<evidence type="ECO:0000256" key="2">
    <source>
        <dbReference type="ARBA" id="ARBA00023242"/>
    </source>
</evidence>
<evidence type="ECO:0000256" key="1">
    <source>
        <dbReference type="ARBA" id="ARBA00004123"/>
    </source>
</evidence>
<feature type="compositionally biased region" description="Polar residues" evidence="3">
    <location>
        <begin position="1129"/>
        <end position="1138"/>
    </location>
</feature>
<dbReference type="STRING" id="303698.A0A1V6SN26"/>
<feature type="region of interest" description="Disordered" evidence="3">
    <location>
        <begin position="1318"/>
        <end position="1358"/>
    </location>
</feature>
<sequence length="1504" mass="163674">MNPAQFPNPGGGMPGVVKPNMPPQQNKEGAQLIMSHVAQILANQGPFGGWKADVPIKTRAMNVYQMITSLRLIQPRIDLNQAAQAAVSFEQKAFQKATEKSDYEKECNEKLLHIKDTRQRQAAVAIQGGMMAGGMQNQMQGGFPPQMGRGMQTSPVPGQPQMAMNMGMNDPNQQAMMQQRQQQQTAILQQQQAQRAQQRPGNAPLPDDLNNLSAQELEHVSRLATQMLSKTSPEDMEKIKLNLSNMNPDQRQYLARKKMDPMTYFFRSQALTQLRRYKRAKELGRAPNANVDPNSAMMGDPAMMNQQQRQMFQSMMNLQRNNGFPGNPGQVLDPNVNFIGNVENIQGQQADGLRSQEAGQLVVPASSSQMNQAPFPNNQQNMFPQQMGQNGQANMNGAGVEPQMFNPQHMQQTGSNGPQGRVQFQNQQPQQSQQAQAAQAQAQARAQAAQKAQMAMSGQNTQAQSHLGQGSPAMNILNQPMAPGQMSPVQMPNQSRPPSQTPNMGQHPGGVPGGAQPTMQGRPQIPANLPQAVQDQLNAMSNEQLHAFLMNQRRAALANNIQRQNNGAQQPGPIPQHMPQAGQAQGIFNGQMGNNPRMRNSMSMQQGMNAAGPQQLPNGQHMTPQQQQQMHRAQQNDMSRLQMMRPQNNGMEMNPEQVNQMDRANFPQSLLTNNSQVPKHIKTWGQLKQWVASSPQASTGIDLTKLMTLQKLHFAQIVSVHAKDQNGQGQGQGILANPFQAGPQGQTKNAQNVQGGQAANMPPMRPITAQDIHMARQKLGPNSPQYSDEQIREILRNRQRQILIQTAHQRAQAQAHMSTNMAAGQNQQNAQPQVSAPQNTQQSKQPPMPQSQTTGGETPATTATKSQAGATGGKGSKAAAAKQNNKKRPSTDDTGAAAAAVAQQAQATAAPTNAQRAAAPFSQEQFAAMSPQQRLQVEAHMRRQQQTQLRGPILNRAAAEEAWNNNLPPKIMEAYNEISKNAPPAQPVPISPDQKDVMTKQLRDSLDVLGRLDVLVLHGFAKMQDQERKIKNLLAMRIQLMRQFKPAPEWIVNDQFTITPDYLTGAILFIRKLFQVMIVRMNQTRAPNGNQAPAATGVNQPSQGSTPQLNASNLQQLQQQQEEAINARRASNSNQSVTHPAAPFGAPSPSGVPHAYGPGALVPEKLKLPPPKKRKQSHAGPNASPVPSSAGAAPAAAAKYKQAVADAKTTAAALAGAFKCGVVECQFHFQGFPTQAALDKHVEEDHQPEEEDIIEDPLQFYLDSVSMGLGLDASGQPMKPNVTAAPATNINKPTIASPAKHGLATPVTANATPMARATSQLGTKGASPATPAQQLTPNQSAKNLKPSPGKDSQKQPVNEGEIKDAWADCPMSLGTVHDSFAPVFSECRRRGNGYDAFDEFLNTDMFTQDQTEDTPDSWDVALATLTPKDDDPKVDVRDGVTWADWMPWDEETTQATADWMNIPSEILLKDGPDLIPGVQVDWESLERQQKDGTSFGPLPIAPAA</sequence>
<feature type="compositionally biased region" description="Polar residues" evidence="3">
    <location>
        <begin position="487"/>
        <end position="504"/>
    </location>
</feature>
<dbReference type="EMBL" id="MLKD01000028">
    <property type="protein sequence ID" value="OQE15447.1"/>
    <property type="molecule type" value="Genomic_DNA"/>
</dbReference>
<feature type="domain" description="Mediator complex subunit 15 KIX" evidence="4">
    <location>
        <begin position="48"/>
        <end position="123"/>
    </location>
</feature>
<evidence type="ECO:0000256" key="3">
    <source>
        <dbReference type="SAM" id="MobiDB-lite"/>
    </source>
</evidence>
<feature type="region of interest" description="Disordered" evidence="3">
    <location>
        <begin position="1087"/>
        <end position="1191"/>
    </location>
</feature>
<dbReference type="GO" id="GO:0003712">
    <property type="term" value="F:transcription coregulator activity"/>
    <property type="evidence" value="ECO:0007669"/>
    <property type="project" value="InterPro"/>
</dbReference>
<feature type="compositionally biased region" description="Polar residues" evidence="3">
    <location>
        <begin position="456"/>
        <end position="468"/>
    </location>
</feature>
<dbReference type="Pfam" id="PF05397">
    <property type="entry name" value="Med15_fungi"/>
    <property type="match status" value="1"/>
</dbReference>
<feature type="compositionally biased region" description="Low complexity" evidence="3">
    <location>
        <begin position="174"/>
        <end position="199"/>
    </location>
</feature>
<dbReference type="Pfam" id="PF16987">
    <property type="entry name" value="KIX_2"/>
    <property type="match status" value="1"/>
</dbReference>
<keyword evidence="2" id="KW-0539">Nucleus</keyword>
<dbReference type="InterPro" id="IPR036546">
    <property type="entry name" value="MED15_KIX"/>
</dbReference>
<feature type="compositionally biased region" description="Low complexity" evidence="3">
    <location>
        <begin position="806"/>
        <end position="869"/>
    </location>
</feature>
<accession>A0A1V6SN26</accession>
<feature type="compositionally biased region" description="Low complexity" evidence="3">
    <location>
        <begin position="620"/>
        <end position="635"/>
    </location>
</feature>
<dbReference type="OrthoDB" id="3918840at2759"/>
<dbReference type="GO" id="GO:0016592">
    <property type="term" value="C:mediator complex"/>
    <property type="evidence" value="ECO:0007669"/>
    <property type="project" value="InterPro"/>
</dbReference>
<keyword evidence="6" id="KW-1185">Reference proteome</keyword>
<feature type="compositionally biased region" description="Low complexity" evidence="3">
    <location>
        <begin position="1140"/>
        <end position="1153"/>
    </location>
</feature>
<feature type="region of interest" description="Disordered" evidence="3">
    <location>
        <begin position="806"/>
        <end position="899"/>
    </location>
</feature>
<feature type="compositionally biased region" description="Polar residues" evidence="3">
    <location>
        <begin position="582"/>
        <end position="608"/>
    </location>
</feature>
<comment type="subcellular location">
    <subcellularLocation>
        <location evidence="1">Nucleus</location>
    </subcellularLocation>
</comment>
<feature type="region of interest" description="Disordered" evidence="3">
    <location>
        <begin position="174"/>
        <end position="206"/>
    </location>
</feature>
<proteinExistence type="predicted"/>